<dbReference type="Proteomes" id="UP000671828">
    <property type="component" value="Chromosome"/>
</dbReference>
<reference evidence="5" key="2">
    <citation type="submission" date="2021-04" db="EMBL/GenBank/DDBJ databases">
        <title>Saccharothrix algeriensis WGS.</title>
        <authorList>
            <person name="Stuskova K."/>
            <person name="Hakalova E."/>
            <person name="Tebbal A.B."/>
            <person name="Eichmeier A."/>
        </authorList>
    </citation>
    <scope>NUCLEOTIDE SEQUENCE</scope>
    <source>
        <strain evidence="5">NRRL B-24137</strain>
    </source>
</reference>
<keyword evidence="2" id="KW-0472">Membrane</keyword>
<keyword evidence="2" id="KW-1133">Transmembrane helix</keyword>
<keyword evidence="7" id="KW-1185">Reference proteome</keyword>
<feature type="signal peptide" evidence="3">
    <location>
        <begin position="1"/>
        <end position="21"/>
    </location>
</feature>
<feature type="compositionally biased region" description="Basic and acidic residues" evidence="1">
    <location>
        <begin position="171"/>
        <end position="182"/>
    </location>
</feature>
<keyword evidence="4" id="KW-0645">Protease</keyword>
<dbReference type="EMBL" id="JAFBCL010000001">
    <property type="protein sequence ID" value="MBM7814617.1"/>
    <property type="molecule type" value="Genomic_DNA"/>
</dbReference>
<dbReference type="GO" id="GO:0006508">
    <property type="term" value="P:proteolysis"/>
    <property type="evidence" value="ECO:0007669"/>
    <property type="project" value="UniProtKB-KW"/>
</dbReference>
<feature type="region of interest" description="Disordered" evidence="1">
    <location>
        <begin position="160"/>
        <end position="182"/>
    </location>
</feature>
<dbReference type="EMBL" id="CP072788">
    <property type="protein sequence ID" value="QTR02904.1"/>
    <property type="molecule type" value="Genomic_DNA"/>
</dbReference>
<evidence type="ECO:0000313" key="6">
    <source>
        <dbReference type="Proteomes" id="UP000671828"/>
    </source>
</evidence>
<keyword evidence="4" id="KW-0378">Hydrolase</keyword>
<feature type="transmembrane region" description="Helical" evidence="2">
    <location>
        <begin position="113"/>
        <end position="132"/>
    </location>
</feature>
<feature type="chain" id="PRO_5038525586" evidence="3">
    <location>
        <begin position="22"/>
        <end position="182"/>
    </location>
</feature>
<evidence type="ECO:0000313" key="5">
    <source>
        <dbReference type="EMBL" id="QTR02904.1"/>
    </source>
</evidence>
<name>A0A8T8HYS8_9PSEU</name>
<evidence type="ECO:0000313" key="7">
    <source>
        <dbReference type="Proteomes" id="UP001195724"/>
    </source>
</evidence>
<evidence type="ECO:0000313" key="4">
    <source>
        <dbReference type="EMBL" id="MBM7814617.1"/>
    </source>
</evidence>
<dbReference type="Pfam" id="PF11239">
    <property type="entry name" value="DUF3040"/>
    <property type="match status" value="1"/>
</dbReference>
<evidence type="ECO:0000256" key="2">
    <source>
        <dbReference type="SAM" id="Phobius"/>
    </source>
</evidence>
<protein>
    <submittedName>
        <fullName evidence="5">DUF3040 domain-containing protein</fullName>
    </submittedName>
    <submittedName>
        <fullName evidence="4">Membrane protein implicated in regulation of membrane protease activity</fullName>
    </submittedName>
</protein>
<accession>A0A8T8HYS8</accession>
<dbReference type="GO" id="GO:0008233">
    <property type="term" value="F:peptidase activity"/>
    <property type="evidence" value="ECO:0007669"/>
    <property type="project" value="UniProtKB-KW"/>
</dbReference>
<dbReference type="InterPro" id="IPR021401">
    <property type="entry name" value="DUF3040"/>
</dbReference>
<dbReference type="AlphaFoldDB" id="A0A8T8HYS8"/>
<keyword evidence="2" id="KW-0812">Transmembrane</keyword>
<feature type="transmembrane region" description="Helical" evidence="2">
    <location>
        <begin position="138"/>
        <end position="156"/>
    </location>
</feature>
<dbReference type="Proteomes" id="UP001195724">
    <property type="component" value="Unassembled WGS sequence"/>
</dbReference>
<organism evidence="5 6">
    <name type="scientific">Saccharothrix algeriensis</name>
    <dbReference type="NCBI Taxonomy" id="173560"/>
    <lineage>
        <taxon>Bacteria</taxon>
        <taxon>Bacillati</taxon>
        <taxon>Actinomycetota</taxon>
        <taxon>Actinomycetes</taxon>
        <taxon>Pseudonocardiales</taxon>
        <taxon>Pseudonocardiaceae</taxon>
        <taxon>Saccharothrix</taxon>
    </lineage>
</organism>
<feature type="transmembrane region" description="Helical" evidence="2">
    <location>
        <begin position="28"/>
        <end position="44"/>
    </location>
</feature>
<proteinExistence type="predicted"/>
<sequence length="182" mass="19756">MRWLLWLVSAALLLAVSGSTAAVRWDLVLLTVLAVGLLGVGYGARHRCRTRLLYHRGGEDRPRAVHAAARADPTGLRPHERRRLRAIERALEDEDPEFAERLRRTPGLPGHRADGRLTAVAVFGVVLVVVGLLSDPPLALIGLLITVSAFGVRLLLSARRPRDPASGPDDEPPHGHDRGAPV</sequence>
<reference evidence="4 7" key="1">
    <citation type="submission" date="2021-01" db="EMBL/GenBank/DDBJ databases">
        <title>Sequencing the genomes of 1000 actinobacteria strains.</title>
        <authorList>
            <person name="Klenk H.-P."/>
        </authorList>
    </citation>
    <scope>NUCLEOTIDE SEQUENCE [LARGE SCALE GENOMIC DNA]</scope>
    <source>
        <strain evidence="4 7">DSM 44581</strain>
    </source>
</reference>
<dbReference type="RefSeq" id="WP_204845239.1">
    <property type="nucleotide sequence ID" value="NZ_JAFBCL010000001.1"/>
</dbReference>
<keyword evidence="3" id="KW-0732">Signal</keyword>
<evidence type="ECO:0000256" key="1">
    <source>
        <dbReference type="SAM" id="MobiDB-lite"/>
    </source>
</evidence>
<gene>
    <name evidence="5" type="ORF">J7S33_28505</name>
    <name evidence="4" type="ORF">JOE68_005482</name>
</gene>
<evidence type="ECO:0000256" key="3">
    <source>
        <dbReference type="SAM" id="SignalP"/>
    </source>
</evidence>